<dbReference type="Pfam" id="PF04190">
    <property type="entry name" value="GET4"/>
    <property type="match status" value="1"/>
</dbReference>
<accession>A0A067MGD7</accession>
<dbReference type="InParanoid" id="A0A067MGD7"/>
<keyword evidence="4" id="KW-1185">Reference proteome</keyword>
<reference evidence="4" key="1">
    <citation type="journal article" date="2014" name="Proc. Natl. Acad. Sci. U.S.A.">
        <title>Extensive sampling of basidiomycete genomes demonstrates inadequacy of the white-rot/brown-rot paradigm for wood decay fungi.</title>
        <authorList>
            <person name="Riley R."/>
            <person name="Salamov A.A."/>
            <person name="Brown D.W."/>
            <person name="Nagy L.G."/>
            <person name="Floudas D."/>
            <person name="Held B.W."/>
            <person name="Levasseur A."/>
            <person name="Lombard V."/>
            <person name="Morin E."/>
            <person name="Otillar R."/>
            <person name="Lindquist E.A."/>
            <person name="Sun H."/>
            <person name="LaButti K.M."/>
            <person name="Schmutz J."/>
            <person name="Jabbour D."/>
            <person name="Luo H."/>
            <person name="Baker S.E."/>
            <person name="Pisabarro A.G."/>
            <person name="Walton J.D."/>
            <person name="Blanchette R.A."/>
            <person name="Henrissat B."/>
            <person name="Martin F."/>
            <person name="Cullen D."/>
            <person name="Hibbett D.S."/>
            <person name="Grigoriev I.V."/>
        </authorList>
    </citation>
    <scope>NUCLEOTIDE SEQUENCE [LARGE SCALE GENOMIC DNA]</scope>
    <source>
        <strain evidence="4">FD-172 SS1</strain>
    </source>
</reference>
<evidence type="ECO:0000313" key="3">
    <source>
        <dbReference type="EMBL" id="KDQ14838.1"/>
    </source>
</evidence>
<evidence type="ECO:0000256" key="1">
    <source>
        <dbReference type="ARBA" id="ARBA00005351"/>
    </source>
</evidence>
<dbReference type="FunCoup" id="A0A067MGD7">
    <property type="interactions" value="480"/>
</dbReference>
<dbReference type="PANTHER" id="PTHR12875">
    <property type="entry name" value="GOLGI TO ER TRAFFIC PROTEIN 4 HOMOLOG"/>
    <property type="match status" value="1"/>
</dbReference>
<sequence length="357" mass="38210">MATANSPERALKAILPLIEAGQAYEAHQKARTFASRYVKASQFDTAIQVLFQSARELLKAGHLGSGTDLGLFLIDVYNTKEQAVDEESRGRLTQLIALTGPSGTWRKTLIDKSVAWSSTLGWCPSGDPDLQHYIGELLYKEGAFDLAEPHLLAAGERDSARLLATIMFEWSRGGAEPGAYASRGVIPYLILTNILAARTFLAQFLSHLQIARPALFTQPSAPLTIGDTADEIYPTTDPTLNFLQLAIRTCQRGNGRTAEHQRDARNAWVRLCGRYVSRGAGAVGSQAMKEAAAALGKEYFGIQPARSQVNPLQEMMSSFFGGGAPAPAALPSTPRIAGGGRGRGRLGAAPGSPSALD</sequence>
<dbReference type="OrthoDB" id="10252405at2759"/>
<proteinExistence type="inferred from homology"/>
<name>A0A067MGD7_BOTB1</name>
<gene>
    <name evidence="3" type="ORF">BOTBODRAFT_32195</name>
</gene>
<dbReference type="Gene3D" id="1.25.40.10">
    <property type="entry name" value="Tetratricopeptide repeat domain"/>
    <property type="match status" value="1"/>
</dbReference>
<dbReference type="GO" id="GO:0005829">
    <property type="term" value="C:cytosol"/>
    <property type="evidence" value="ECO:0007669"/>
    <property type="project" value="TreeGrafter"/>
</dbReference>
<dbReference type="HOGENOM" id="CLU_046061_0_0_1"/>
<feature type="region of interest" description="Disordered" evidence="2">
    <location>
        <begin position="327"/>
        <end position="357"/>
    </location>
</feature>
<dbReference type="InterPro" id="IPR011990">
    <property type="entry name" value="TPR-like_helical_dom_sf"/>
</dbReference>
<dbReference type="STRING" id="930990.A0A067MGD7"/>
<evidence type="ECO:0008006" key="5">
    <source>
        <dbReference type="Google" id="ProtNLM"/>
    </source>
</evidence>
<organism evidence="3 4">
    <name type="scientific">Botryobasidium botryosum (strain FD-172 SS1)</name>
    <dbReference type="NCBI Taxonomy" id="930990"/>
    <lineage>
        <taxon>Eukaryota</taxon>
        <taxon>Fungi</taxon>
        <taxon>Dikarya</taxon>
        <taxon>Basidiomycota</taxon>
        <taxon>Agaricomycotina</taxon>
        <taxon>Agaricomycetes</taxon>
        <taxon>Cantharellales</taxon>
        <taxon>Botryobasidiaceae</taxon>
        <taxon>Botryobasidium</taxon>
    </lineage>
</organism>
<protein>
    <recommendedName>
        <fullName evidence="5">DUF410-domain-containing protein</fullName>
    </recommendedName>
</protein>
<comment type="similarity">
    <text evidence="1">Belongs to the GET4 family.</text>
</comment>
<dbReference type="InterPro" id="IPR007317">
    <property type="entry name" value="GET4"/>
</dbReference>
<evidence type="ECO:0000313" key="4">
    <source>
        <dbReference type="Proteomes" id="UP000027195"/>
    </source>
</evidence>
<dbReference type="PANTHER" id="PTHR12875:SF0">
    <property type="entry name" value="GOLGI TO ER TRAFFIC PROTEIN 4 HOMOLOG"/>
    <property type="match status" value="1"/>
</dbReference>
<dbReference type="AlphaFoldDB" id="A0A067MGD7"/>
<dbReference type="GO" id="GO:0045048">
    <property type="term" value="P:protein insertion into ER membrane"/>
    <property type="evidence" value="ECO:0007669"/>
    <property type="project" value="InterPro"/>
</dbReference>
<dbReference type="Proteomes" id="UP000027195">
    <property type="component" value="Unassembled WGS sequence"/>
</dbReference>
<evidence type="ECO:0000256" key="2">
    <source>
        <dbReference type="SAM" id="MobiDB-lite"/>
    </source>
</evidence>
<dbReference type="EMBL" id="KL198035">
    <property type="protein sequence ID" value="KDQ14838.1"/>
    <property type="molecule type" value="Genomic_DNA"/>
</dbReference>